<reference evidence="2" key="2">
    <citation type="submission" date="2023-06" db="EMBL/GenBank/DDBJ databases">
        <authorList>
            <person name="Ma L."/>
            <person name="Liu K.-W."/>
            <person name="Li Z."/>
            <person name="Hsiao Y.-Y."/>
            <person name="Qi Y."/>
            <person name="Fu T."/>
            <person name="Tang G."/>
            <person name="Zhang D."/>
            <person name="Sun W.-H."/>
            <person name="Liu D.-K."/>
            <person name="Li Y."/>
            <person name="Chen G.-Z."/>
            <person name="Liu X.-D."/>
            <person name="Liao X.-Y."/>
            <person name="Jiang Y.-T."/>
            <person name="Yu X."/>
            <person name="Hao Y."/>
            <person name="Huang J."/>
            <person name="Zhao X.-W."/>
            <person name="Ke S."/>
            <person name="Chen Y.-Y."/>
            <person name="Wu W.-L."/>
            <person name="Hsu J.-L."/>
            <person name="Lin Y.-F."/>
            <person name="Huang M.-D."/>
            <person name="Li C.-Y."/>
            <person name="Huang L."/>
            <person name="Wang Z.-W."/>
            <person name="Zhao X."/>
            <person name="Zhong W.-Y."/>
            <person name="Peng D.-H."/>
            <person name="Ahmad S."/>
            <person name="Lan S."/>
            <person name="Zhang J.-S."/>
            <person name="Tsai W.-C."/>
            <person name="Van De Peer Y."/>
            <person name="Liu Z.-J."/>
        </authorList>
    </citation>
    <scope>NUCLEOTIDE SEQUENCE</scope>
    <source>
        <strain evidence="2">SCP</strain>
        <tissue evidence="2">Leaves</tissue>
    </source>
</reference>
<sequence length="59" mass="6476">MRSRASQAHGTPAGRTWRSPESPKMPLPGLVLGERLRRLGSGCSSGRRFAIKNHSESIF</sequence>
<dbReference type="Proteomes" id="UP001179952">
    <property type="component" value="Unassembled WGS sequence"/>
</dbReference>
<dbReference type="AlphaFoldDB" id="A0AAV9A4T3"/>
<protein>
    <submittedName>
        <fullName evidence="2">Uncharacterized protein</fullName>
    </submittedName>
</protein>
<proteinExistence type="predicted"/>
<feature type="region of interest" description="Disordered" evidence="1">
    <location>
        <begin position="1"/>
        <end position="28"/>
    </location>
</feature>
<evidence type="ECO:0000313" key="3">
    <source>
        <dbReference type="Proteomes" id="UP001179952"/>
    </source>
</evidence>
<organism evidence="2 3">
    <name type="scientific">Acorus gramineus</name>
    <name type="common">Dwarf sweet flag</name>
    <dbReference type="NCBI Taxonomy" id="55184"/>
    <lineage>
        <taxon>Eukaryota</taxon>
        <taxon>Viridiplantae</taxon>
        <taxon>Streptophyta</taxon>
        <taxon>Embryophyta</taxon>
        <taxon>Tracheophyta</taxon>
        <taxon>Spermatophyta</taxon>
        <taxon>Magnoliopsida</taxon>
        <taxon>Liliopsida</taxon>
        <taxon>Acoraceae</taxon>
        <taxon>Acorus</taxon>
    </lineage>
</organism>
<gene>
    <name evidence="2" type="ORF">QJS04_geneDACA015426</name>
</gene>
<comment type="caution">
    <text evidence="2">The sequence shown here is derived from an EMBL/GenBank/DDBJ whole genome shotgun (WGS) entry which is preliminary data.</text>
</comment>
<name>A0AAV9A4T3_ACOGR</name>
<keyword evidence="3" id="KW-1185">Reference proteome</keyword>
<evidence type="ECO:0000313" key="2">
    <source>
        <dbReference type="EMBL" id="KAK1259149.1"/>
    </source>
</evidence>
<accession>A0AAV9A4T3</accession>
<dbReference type="EMBL" id="JAUJYN010000012">
    <property type="protein sequence ID" value="KAK1259149.1"/>
    <property type="molecule type" value="Genomic_DNA"/>
</dbReference>
<evidence type="ECO:0000256" key="1">
    <source>
        <dbReference type="SAM" id="MobiDB-lite"/>
    </source>
</evidence>
<reference evidence="2" key="1">
    <citation type="journal article" date="2023" name="Nat. Commun.">
        <title>Diploid and tetraploid genomes of Acorus and the evolution of monocots.</title>
        <authorList>
            <person name="Ma L."/>
            <person name="Liu K.W."/>
            <person name="Li Z."/>
            <person name="Hsiao Y.Y."/>
            <person name="Qi Y."/>
            <person name="Fu T."/>
            <person name="Tang G.D."/>
            <person name="Zhang D."/>
            <person name="Sun W.H."/>
            <person name="Liu D.K."/>
            <person name="Li Y."/>
            <person name="Chen G.Z."/>
            <person name="Liu X.D."/>
            <person name="Liao X.Y."/>
            <person name="Jiang Y.T."/>
            <person name="Yu X."/>
            <person name="Hao Y."/>
            <person name="Huang J."/>
            <person name="Zhao X.W."/>
            <person name="Ke S."/>
            <person name="Chen Y.Y."/>
            <person name="Wu W.L."/>
            <person name="Hsu J.L."/>
            <person name="Lin Y.F."/>
            <person name="Huang M.D."/>
            <person name="Li C.Y."/>
            <person name="Huang L."/>
            <person name="Wang Z.W."/>
            <person name="Zhao X."/>
            <person name="Zhong W.Y."/>
            <person name="Peng D.H."/>
            <person name="Ahmad S."/>
            <person name="Lan S."/>
            <person name="Zhang J.S."/>
            <person name="Tsai W.C."/>
            <person name="Van de Peer Y."/>
            <person name="Liu Z.J."/>
        </authorList>
    </citation>
    <scope>NUCLEOTIDE SEQUENCE</scope>
    <source>
        <strain evidence="2">SCP</strain>
    </source>
</reference>